<dbReference type="AlphaFoldDB" id="A0A3P9BYM5"/>
<protein>
    <submittedName>
        <fullName evidence="1">Uncharacterized protein</fullName>
    </submittedName>
</protein>
<reference evidence="1" key="3">
    <citation type="submission" date="2025-09" db="UniProtKB">
        <authorList>
            <consortium name="Ensembl"/>
        </authorList>
    </citation>
    <scope>IDENTIFICATION</scope>
</reference>
<sequence>MGNFISKQLHISRLSVQTILCKYKLFECVTTSTSSRCSKIKVQACYGLETAETPASLSPVKRVFHHRKKPLVQNQHFQAQLKFAAFDKAWLAVCFCPKLTV</sequence>
<organism evidence="1 2">
    <name type="scientific">Maylandia zebra</name>
    <name type="common">zebra mbuna</name>
    <dbReference type="NCBI Taxonomy" id="106582"/>
    <lineage>
        <taxon>Eukaryota</taxon>
        <taxon>Metazoa</taxon>
        <taxon>Chordata</taxon>
        <taxon>Craniata</taxon>
        <taxon>Vertebrata</taxon>
        <taxon>Euteleostomi</taxon>
        <taxon>Actinopterygii</taxon>
        <taxon>Neopterygii</taxon>
        <taxon>Teleostei</taxon>
        <taxon>Neoteleostei</taxon>
        <taxon>Acanthomorphata</taxon>
        <taxon>Ovalentaria</taxon>
        <taxon>Cichlomorphae</taxon>
        <taxon>Cichliformes</taxon>
        <taxon>Cichlidae</taxon>
        <taxon>African cichlids</taxon>
        <taxon>Pseudocrenilabrinae</taxon>
        <taxon>Haplochromini</taxon>
        <taxon>Maylandia</taxon>
        <taxon>Maylandia zebra complex</taxon>
    </lineage>
</organism>
<dbReference type="Ensembl" id="ENSMZET00005015221.1">
    <property type="protein sequence ID" value="ENSMZEP00005014736.1"/>
    <property type="gene ID" value="ENSMZEG00005011089.1"/>
</dbReference>
<accession>A0A3P9BYM5</accession>
<reference evidence="1 2" key="1">
    <citation type="journal article" date="2014" name="Nature">
        <title>The genomic substrate for adaptive radiation in African cichlid fish.</title>
        <authorList>
            <person name="Brawand D."/>
            <person name="Wagner C.E."/>
            <person name="Li Y.I."/>
            <person name="Malinsky M."/>
            <person name="Keller I."/>
            <person name="Fan S."/>
            <person name="Simakov O."/>
            <person name="Ng A.Y."/>
            <person name="Lim Z.W."/>
            <person name="Bezault E."/>
            <person name="Turner-Maier J."/>
            <person name="Johnson J."/>
            <person name="Alcazar R."/>
            <person name="Noh H.J."/>
            <person name="Russell P."/>
            <person name="Aken B."/>
            <person name="Alfoldi J."/>
            <person name="Amemiya C."/>
            <person name="Azzouzi N."/>
            <person name="Baroiller J.F."/>
            <person name="Barloy-Hubler F."/>
            <person name="Berlin A."/>
            <person name="Bloomquist R."/>
            <person name="Carleton K.L."/>
            <person name="Conte M.A."/>
            <person name="D'Cotta H."/>
            <person name="Eshel O."/>
            <person name="Gaffney L."/>
            <person name="Galibert F."/>
            <person name="Gante H.F."/>
            <person name="Gnerre S."/>
            <person name="Greuter L."/>
            <person name="Guyon R."/>
            <person name="Haddad N.S."/>
            <person name="Haerty W."/>
            <person name="Harris R.M."/>
            <person name="Hofmann H.A."/>
            <person name="Hourlier T."/>
            <person name="Hulata G."/>
            <person name="Jaffe D.B."/>
            <person name="Lara M."/>
            <person name="Lee A.P."/>
            <person name="MacCallum I."/>
            <person name="Mwaiko S."/>
            <person name="Nikaido M."/>
            <person name="Nishihara H."/>
            <person name="Ozouf-Costaz C."/>
            <person name="Penman D.J."/>
            <person name="Przybylski D."/>
            <person name="Rakotomanga M."/>
            <person name="Renn S.C.P."/>
            <person name="Ribeiro F.J."/>
            <person name="Ron M."/>
            <person name="Salzburger W."/>
            <person name="Sanchez-Pulido L."/>
            <person name="Santos M.E."/>
            <person name="Searle S."/>
            <person name="Sharpe T."/>
            <person name="Swofford R."/>
            <person name="Tan F.J."/>
            <person name="Williams L."/>
            <person name="Young S."/>
            <person name="Yin S."/>
            <person name="Okada N."/>
            <person name="Kocher T.D."/>
            <person name="Miska E.A."/>
            <person name="Lander E.S."/>
            <person name="Venkatesh B."/>
            <person name="Fernald R.D."/>
            <person name="Meyer A."/>
            <person name="Ponting C.P."/>
            <person name="Streelman J.T."/>
            <person name="Lindblad-Toh K."/>
            <person name="Seehausen O."/>
            <person name="Di Palma F."/>
        </authorList>
    </citation>
    <scope>NUCLEOTIDE SEQUENCE</scope>
</reference>
<name>A0A3P9BYM5_9CICH</name>
<reference evidence="1" key="2">
    <citation type="submission" date="2025-08" db="UniProtKB">
        <authorList>
            <consortium name="Ensembl"/>
        </authorList>
    </citation>
    <scope>IDENTIFICATION</scope>
</reference>
<evidence type="ECO:0000313" key="2">
    <source>
        <dbReference type="Proteomes" id="UP000265160"/>
    </source>
</evidence>
<proteinExistence type="predicted"/>
<keyword evidence="2" id="KW-1185">Reference proteome</keyword>
<dbReference type="Proteomes" id="UP000265160">
    <property type="component" value="LG6"/>
</dbReference>
<evidence type="ECO:0000313" key="1">
    <source>
        <dbReference type="Ensembl" id="ENSMZEP00005014736.1"/>
    </source>
</evidence>